<dbReference type="Gene3D" id="1.10.274.100">
    <property type="entry name" value="RNA polymerase Rpb1, domain 3"/>
    <property type="match status" value="1"/>
</dbReference>
<protein>
    <recommendedName>
        <fullName evidence="2">DNA-directed RNA polymerase</fullName>
        <ecNumber evidence="2">2.7.7.6</ecNumber>
    </recommendedName>
</protein>
<dbReference type="AlphaFoldDB" id="A0A6C0D1R5"/>
<dbReference type="EC" id="2.7.7.6" evidence="2"/>
<evidence type="ECO:0000256" key="5">
    <source>
        <dbReference type="ARBA" id="ARBA00022695"/>
    </source>
</evidence>
<evidence type="ECO:0000256" key="3">
    <source>
        <dbReference type="ARBA" id="ARBA00022478"/>
    </source>
</evidence>
<accession>A0A6C0D1R5</accession>
<evidence type="ECO:0000256" key="6">
    <source>
        <dbReference type="ARBA" id="ARBA00023163"/>
    </source>
</evidence>
<dbReference type="PANTHER" id="PTHR19376:SF32">
    <property type="entry name" value="DNA-DIRECTED RNA POLYMERASE III SUBUNIT RPC1"/>
    <property type="match status" value="1"/>
</dbReference>
<dbReference type="Gene3D" id="2.40.40.20">
    <property type="match status" value="1"/>
</dbReference>
<keyword evidence="6" id="KW-0804">Transcription</keyword>
<keyword evidence="5" id="KW-0548">Nucleotidyltransferase</keyword>
<evidence type="ECO:0000313" key="9">
    <source>
        <dbReference type="EMBL" id="QHT10044.1"/>
    </source>
</evidence>
<reference evidence="9" key="1">
    <citation type="journal article" date="2020" name="Nature">
        <title>Giant virus diversity and host interactions through global metagenomics.</title>
        <authorList>
            <person name="Schulz F."/>
            <person name="Roux S."/>
            <person name="Paez-Espino D."/>
            <person name="Jungbluth S."/>
            <person name="Walsh D.A."/>
            <person name="Denef V.J."/>
            <person name="McMahon K.D."/>
            <person name="Konstantinidis K.T."/>
            <person name="Eloe-Fadrosh E.A."/>
            <person name="Kyrpides N.C."/>
            <person name="Woyke T."/>
        </authorList>
    </citation>
    <scope>NUCLEOTIDE SEQUENCE</scope>
    <source>
        <strain evidence="9">GVMAG-M-3300023174-104</strain>
    </source>
</reference>
<dbReference type="Pfam" id="PF04983">
    <property type="entry name" value="RNA_pol_Rpb1_3"/>
    <property type="match status" value="1"/>
</dbReference>
<dbReference type="Gene3D" id="3.30.1490.180">
    <property type="entry name" value="RNA polymerase ii"/>
    <property type="match status" value="1"/>
</dbReference>
<dbReference type="InterPro" id="IPR007066">
    <property type="entry name" value="RNA_pol_Rpb1_3"/>
</dbReference>
<dbReference type="FunFam" id="2.40.40.20:FF:000019">
    <property type="entry name" value="DNA-directed RNA polymerase II subunit RPB1"/>
    <property type="match status" value="1"/>
</dbReference>
<dbReference type="InterPro" id="IPR045867">
    <property type="entry name" value="DNA-dir_RpoC_beta_prime"/>
</dbReference>
<name>A0A6C0D1R5_9ZZZZ</name>
<dbReference type="Pfam" id="PF05000">
    <property type="entry name" value="RNA_pol_Rpb1_4"/>
    <property type="match status" value="1"/>
</dbReference>
<organism evidence="9">
    <name type="scientific">viral metagenome</name>
    <dbReference type="NCBI Taxonomy" id="1070528"/>
    <lineage>
        <taxon>unclassified sequences</taxon>
        <taxon>metagenomes</taxon>
        <taxon>organismal metagenomes</taxon>
    </lineage>
</organism>
<keyword evidence="3" id="KW-0240">DNA-directed RNA polymerase</keyword>
<dbReference type="InterPro" id="IPR007083">
    <property type="entry name" value="RNA_pol_Rpb1_4"/>
</dbReference>
<feature type="domain" description="RNA polymerase N-terminal" evidence="8">
    <location>
        <begin position="205"/>
        <end position="548"/>
    </location>
</feature>
<evidence type="ECO:0000256" key="1">
    <source>
        <dbReference type="ARBA" id="ARBA00006460"/>
    </source>
</evidence>
<evidence type="ECO:0000256" key="7">
    <source>
        <dbReference type="ARBA" id="ARBA00048552"/>
    </source>
</evidence>
<dbReference type="Gene3D" id="6.20.50.80">
    <property type="match status" value="1"/>
</dbReference>
<keyword evidence="4" id="KW-0808">Transferase</keyword>
<dbReference type="PANTHER" id="PTHR19376">
    <property type="entry name" value="DNA-DIRECTED RNA POLYMERASE"/>
    <property type="match status" value="1"/>
</dbReference>
<dbReference type="Gene3D" id="4.10.860.120">
    <property type="entry name" value="RNA polymerase II, clamp domain"/>
    <property type="match status" value="1"/>
</dbReference>
<dbReference type="EMBL" id="MN739518">
    <property type="protein sequence ID" value="QHT10044.1"/>
    <property type="molecule type" value="Genomic_DNA"/>
</dbReference>
<dbReference type="InterPro" id="IPR006592">
    <property type="entry name" value="RNA_pol_N"/>
</dbReference>
<comment type="catalytic activity">
    <reaction evidence="7">
        <text>RNA(n) + a ribonucleoside 5'-triphosphate = RNA(n+1) + diphosphate</text>
        <dbReference type="Rhea" id="RHEA:21248"/>
        <dbReference type="Rhea" id="RHEA-COMP:14527"/>
        <dbReference type="Rhea" id="RHEA-COMP:17342"/>
        <dbReference type="ChEBI" id="CHEBI:33019"/>
        <dbReference type="ChEBI" id="CHEBI:61557"/>
        <dbReference type="ChEBI" id="CHEBI:140395"/>
        <dbReference type="EC" id="2.7.7.6"/>
    </reaction>
</comment>
<dbReference type="GO" id="GO:0003677">
    <property type="term" value="F:DNA binding"/>
    <property type="evidence" value="ECO:0007669"/>
    <property type="project" value="InterPro"/>
</dbReference>
<evidence type="ECO:0000256" key="2">
    <source>
        <dbReference type="ARBA" id="ARBA00012418"/>
    </source>
</evidence>
<dbReference type="Pfam" id="PF00623">
    <property type="entry name" value="RNA_pol_Rpb1_2"/>
    <property type="match status" value="2"/>
</dbReference>
<dbReference type="InterPro" id="IPR007081">
    <property type="entry name" value="RNA_pol_Rpb1_5"/>
</dbReference>
<comment type="similarity">
    <text evidence="1">Belongs to the RNA polymerase beta' chain family.</text>
</comment>
<dbReference type="Pfam" id="PF04998">
    <property type="entry name" value="RNA_pol_Rpb1_5"/>
    <property type="match status" value="1"/>
</dbReference>
<dbReference type="InterPro" id="IPR042102">
    <property type="entry name" value="RNA_pol_Rpb1_3_sf"/>
</dbReference>
<dbReference type="Gene3D" id="1.10.132.30">
    <property type="match status" value="1"/>
</dbReference>
<evidence type="ECO:0000256" key="4">
    <source>
        <dbReference type="ARBA" id="ARBA00022679"/>
    </source>
</evidence>
<dbReference type="GO" id="GO:0000428">
    <property type="term" value="C:DNA-directed RNA polymerase complex"/>
    <property type="evidence" value="ECO:0007669"/>
    <property type="project" value="UniProtKB-KW"/>
</dbReference>
<dbReference type="InterPro" id="IPR000722">
    <property type="entry name" value="RNA_pol_asu"/>
</dbReference>
<dbReference type="InterPro" id="IPR007080">
    <property type="entry name" value="RNA_pol_Rpb1_1"/>
</dbReference>
<evidence type="ECO:0000259" key="8">
    <source>
        <dbReference type="SMART" id="SM00663"/>
    </source>
</evidence>
<dbReference type="SUPFAM" id="SSF64484">
    <property type="entry name" value="beta and beta-prime subunits of DNA dependent RNA-polymerase"/>
    <property type="match status" value="1"/>
</dbReference>
<dbReference type="GO" id="GO:0003899">
    <property type="term" value="F:DNA-directed RNA polymerase activity"/>
    <property type="evidence" value="ECO:0007669"/>
    <property type="project" value="UniProtKB-EC"/>
</dbReference>
<dbReference type="InterPro" id="IPR044893">
    <property type="entry name" value="RNA_pol_Rpb1_clamp_domain"/>
</dbReference>
<dbReference type="Gene3D" id="6.10.250.2940">
    <property type="match status" value="1"/>
</dbReference>
<dbReference type="SMART" id="SM00663">
    <property type="entry name" value="RPOLA_N"/>
    <property type="match status" value="1"/>
</dbReference>
<dbReference type="GO" id="GO:0006351">
    <property type="term" value="P:DNA-templated transcription"/>
    <property type="evidence" value="ECO:0007669"/>
    <property type="project" value="InterPro"/>
</dbReference>
<proteinExistence type="inferred from homology"/>
<dbReference type="Pfam" id="PF04997">
    <property type="entry name" value="RNA_pol_Rpb1_1"/>
    <property type="match status" value="1"/>
</dbReference>
<dbReference type="InterPro" id="IPR038120">
    <property type="entry name" value="Rpb1_funnel_sf"/>
</dbReference>
<sequence length="916" mass="104845">MVLSTLTTFQGFPSMEQIEFGLLSAEDIHALSVCEVTSTKLTGPHSVYDDRMGVLENGKKCTTCEQLAKECVGHFGHIPLAMDIIHPLYQKHVLSVLKCICFQCSRLLYTYEQLELYRLLQDPRKARFSKIVEKMDRVFICSHCQTFQPKYTYSSTEKVIYMVFKWEGEVTKVLLDDHEVHKMFDKMLDIDLEYMGFDRSRFHPKSMILTVLPVLPPVARPYVISDSVTCDDDLTIQYLEIVKANFHLQDPTASEAKRHKYTQILKFRIKSLFDNSSGSSKHSNGRPLKGIKKRLTGKEGLLRNNLMGKRVDKSARSVIGPDPTLCSDEIAIPPEIANTLSYPVRVNRYNKELVNEWIQSNKVNYILRDNGNTRINVKYALFRQGTRLEYGDYIQFPDGKGEMYKHEKQNLNLTPECQIFRRGKKMENFVFPTKKQVVVNEGDIIERKLMDGDILLLNRQPTLHKGSMIAQKVRIRDGKTIRMNLAITKTFNADFDGDEMNLHCPASVETETELRELSSLKNHLVSNQSSKANIVIVQDSMTGSYLMTKEFLEIPKASSFQMLLSLPSFQPESIEKKMKSYLQVRQKHSKLFEHVPIWNGRFVFSFLFPDSFFYKFGNVLIEQGILIEGAITKANLGGSHTSFITLLNKEYSPERCIQFIDEVQFISNAFLLWKGFSVGISDCMIRHCDEIKNVIHRAFIKARAMEESIQDPMIREAYISRALSSARDTGLVIAKQAMSSSNNFISTVTSGSKGDYFNIGQITGLLGQQYLNGERIPAMISGGKRTLCYYPFEKELKQNDNMKFESQGFVMNSFIHGINPREFFFHAMTGREGITDTAMKTATSGYIQRRMIKLTEDVTVQYDGTVRNVNKGILQFIYGESGLDPSKTGFIKEEPYTTEFSRLAQRLNHEYETSCM</sequence>